<dbReference type="SUPFAM" id="SSF55729">
    <property type="entry name" value="Acyl-CoA N-acyltransferases (Nat)"/>
    <property type="match status" value="1"/>
</dbReference>
<evidence type="ECO:0000313" key="4">
    <source>
        <dbReference type="Proteomes" id="UP000252355"/>
    </source>
</evidence>
<sequence>MKIVRPICADDCRVLLAWRNHPETRRWCFDDRVIDPLAHEAWFRDLLGDPQRVGLMLIDEGLPVAHIRFDPCHQPGQLTISIMTSPEHRGRGYGRDLLGQALHHEEVTRRAVLVRAETFENNAAARKLFEGAGFKLMGHGTRQGHAYLEWRLPISPLFVQYPFGLEGEGPLLAAVLDMLATFEITPRFVVRSEPYSRENVASGVLGASSPLSIHLQDQALATGARALFICDWPERIPPELLAHFKDGIFALRRAASQNEAFLELHPGLFECYGVTTATVGGMVLDHLAHLVFRRQSPADERPTARPRPVSPVPDAEGH</sequence>
<dbReference type="Proteomes" id="UP000252355">
    <property type="component" value="Unassembled WGS sequence"/>
</dbReference>
<evidence type="ECO:0000313" key="3">
    <source>
        <dbReference type="EMBL" id="RCK79787.1"/>
    </source>
</evidence>
<feature type="domain" description="N-acetyltransferase" evidence="2">
    <location>
        <begin position="2"/>
        <end position="155"/>
    </location>
</feature>
<evidence type="ECO:0000256" key="1">
    <source>
        <dbReference type="SAM" id="MobiDB-lite"/>
    </source>
</evidence>
<proteinExistence type="predicted"/>
<evidence type="ECO:0000259" key="2">
    <source>
        <dbReference type="PROSITE" id="PS51186"/>
    </source>
</evidence>
<dbReference type="AlphaFoldDB" id="A0A367ZPL8"/>
<dbReference type="GO" id="GO:0016747">
    <property type="term" value="F:acyltransferase activity, transferring groups other than amino-acyl groups"/>
    <property type="evidence" value="ECO:0007669"/>
    <property type="project" value="InterPro"/>
</dbReference>
<dbReference type="Gene3D" id="3.40.630.30">
    <property type="match status" value="1"/>
</dbReference>
<dbReference type="InterPro" id="IPR016181">
    <property type="entry name" value="Acyl_CoA_acyltransferase"/>
</dbReference>
<accession>A0A367ZPL8</accession>
<feature type="region of interest" description="Disordered" evidence="1">
    <location>
        <begin position="295"/>
        <end position="318"/>
    </location>
</feature>
<dbReference type="PROSITE" id="PS51186">
    <property type="entry name" value="GNAT"/>
    <property type="match status" value="1"/>
</dbReference>
<dbReference type="CDD" id="cd04301">
    <property type="entry name" value="NAT_SF"/>
    <property type="match status" value="1"/>
</dbReference>
<name>A0A367ZPL8_9BACT</name>
<dbReference type="EMBL" id="QOQW01000010">
    <property type="protein sequence ID" value="RCK79787.1"/>
    <property type="molecule type" value="Genomic_DNA"/>
</dbReference>
<reference evidence="3 4" key="1">
    <citation type="submission" date="2018-05" db="EMBL/GenBank/DDBJ databases">
        <title>A metagenomic window into the 2 km-deep terrestrial subsurface aquifer revealed taxonomically and functionally diverse microbial community comprising novel uncultured bacterial lineages.</title>
        <authorList>
            <person name="Kadnikov V.V."/>
            <person name="Mardanov A.V."/>
            <person name="Beletsky A.V."/>
            <person name="Banks D."/>
            <person name="Pimenov N.V."/>
            <person name="Frank Y.A."/>
            <person name="Karnachuk O.V."/>
            <person name="Ravin N.V."/>
        </authorList>
    </citation>
    <scope>NUCLEOTIDE SEQUENCE [LARGE SCALE GENOMIC DNA]</scope>
    <source>
        <strain evidence="3">BY5</strain>
    </source>
</reference>
<comment type="caution">
    <text evidence="3">The sequence shown here is derived from an EMBL/GenBank/DDBJ whole genome shotgun (WGS) entry which is preliminary data.</text>
</comment>
<protein>
    <recommendedName>
        <fullName evidence="2">N-acetyltransferase domain-containing protein</fullName>
    </recommendedName>
</protein>
<organism evidence="3 4">
    <name type="scientific">Candidatus Ozemobacter sibiricus</name>
    <dbReference type="NCBI Taxonomy" id="2268124"/>
    <lineage>
        <taxon>Bacteria</taxon>
        <taxon>Candidatus Ozemobacteria</taxon>
        <taxon>Candidatus Ozemobacterales</taxon>
        <taxon>Candidatus Ozemobacteraceae</taxon>
        <taxon>Candidatus Ozemobacter</taxon>
    </lineage>
</organism>
<dbReference type="Pfam" id="PF13302">
    <property type="entry name" value="Acetyltransf_3"/>
    <property type="match status" value="1"/>
</dbReference>
<dbReference type="InterPro" id="IPR000182">
    <property type="entry name" value="GNAT_dom"/>
</dbReference>
<gene>
    <name evidence="3" type="ORF">OZSIB_3941</name>
</gene>